<evidence type="ECO:0000313" key="4">
    <source>
        <dbReference type="Proteomes" id="UP000034181"/>
    </source>
</evidence>
<dbReference type="EMBL" id="LBUZ01000051">
    <property type="protein sequence ID" value="KKQ73810.1"/>
    <property type="molecule type" value="Genomic_DNA"/>
</dbReference>
<dbReference type="InterPro" id="IPR007159">
    <property type="entry name" value="SpoVT-AbrB_dom"/>
</dbReference>
<dbReference type="PROSITE" id="PS51740">
    <property type="entry name" value="SPOVT_ABRB"/>
    <property type="match status" value="1"/>
</dbReference>
<gene>
    <name evidence="3" type="ORF">US96_C0051G0003</name>
</gene>
<feature type="domain" description="SpoVT-AbrB" evidence="2">
    <location>
        <begin position="5"/>
        <end position="50"/>
    </location>
</feature>
<name>A0A0G0KE89_9BACT</name>
<sequence>MQIVEQIIKIQGKGLVTIPKNFRDELGLGKNSLARIIKEKGRLILEPLRILKYPVRSYTK</sequence>
<comment type="caution">
    <text evidence="3">The sequence shown here is derived from an EMBL/GenBank/DDBJ whole genome shotgun (WGS) entry which is preliminary data.</text>
</comment>
<accession>A0A0G0KE89</accession>
<dbReference type="GO" id="GO:0003677">
    <property type="term" value="F:DNA binding"/>
    <property type="evidence" value="ECO:0007669"/>
    <property type="project" value="UniProtKB-UniRule"/>
</dbReference>
<dbReference type="Gene3D" id="2.10.260.10">
    <property type="match status" value="1"/>
</dbReference>
<dbReference type="AlphaFoldDB" id="A0A0G0KE89"/>
<proteinExistence type="predicted"/>
<reference evidence="3 4" key="1">
    <citation type="journal article" date="2015" name="Nature">
        <title>rRNA introns, odd ribosomes, and small enigmatic genomes across a large radiation of phyla.</title>
        <authorList>
            <person name="Brown C.T."/>
            <person name="Hug L.A."/>
            <person name="Thomas B.C."/>
            <person name="Sharon I."/>
            <person name="Castelle C.J."/>
            <person name="Singh A."/>
            <person name="Wilkins M.J."/>
            <person name="Williams K.H."/>
            <person name="Banfield J.F."/>
        </authorList>
    </citation>
    <scope>NUCLEOTIDE SEQUENCE [LARGE SCALE GENOMIC DNA]</scope>
</reference>
<evidence type="ECO:0000256" key="1">
    <source>
        <dbReference type="PROSITE-ProRule" id="PRU01076"/>
    </source>
</evidence>
<dbReference type="SUPFAM" id="SSF89447">
    <property type="entry name" value="AbrB/MazE/MraZ-like"/>
    <property type="match status" value="1"/>
</dbReference>
<organism evidence="3 4">
    <name type="scientific">Candidatus Woesebacteria bacterium GW2011_GWB1_38_5b</name>
    <dbReference type="NCBI Taxonomy" id="1618569"/>
    <lineage>
        <taxon>Bacteria</taxon>
        <taxon>Candidatus Woeseibacteriota</taxon>
    </lineage>
</organism>
<dbReference type="Proteomes" id="UP000034181">
    <property type="component" value="Unassembled WGS sequence"/>
</dbReference>
<dbReference type="InterPro" id="IPR037914">
    <property type="entry name" value="SpoVT-AbrB_sf"/>
</dbReference>
<dbReference type="SMART" id="SM00966">
    <property type="entry name" value="SpoVT_AbrB"/>
    <property type="match status" value="1"/>
</dbReference>
<keyword evidence="1" id="KW-0238">DNA-binding</keyword>
<evidence type="ECO:0000313" key="3">
    <source>
        <dbReference type="EMBL" id="KKQ73810.1"/>
    </source>
</evidence>
<evidence type="ECO:0000259" key="2">
    <source>
        <dbReference type="PROSITE" id="PS51740"/>
    </source>
</evidence>
<protein>
    <recommendedName>
        <fullName evidence="2">SpoVT-AbrB domain-containing protein</fullName>
    </recommendedName>
</protein>